<dbReference type="Proteomes" id="UP001153365">
    <property type="component" value="Unassembled WGS sequence"/>
</dbReference>
<dbReference type="EMBL" id="CALTRL010001523">
    <property type="protein sequence ID" value="CAH7672920.1"/>
    <property type="molecule type" value="Genomic_DNA"/>
</dbReference>
<name>A0AAV0AUX5_PHAPC</name>
<evidence type="ECO:0000313" key="2">
    <source>
        <dbReference type="Proteomes" id="UP001153365"/>
    </source>
</evidence>
<reference evidence="1" key="1">
    <citation type="submission" date="2022-06" db="EMBL/GenBank/DDBJ databases">
        <authorList>
            <consortium name="SYNGENTA / RWTH Aachen University"/>
        </authorList>
    </citation>
    <scope>NUCLEOTIDE SEQUENCE</scope>
</reference>
<dbReference type="AlphaFoldDB" id="A0AAV0AUX5"/>
<comment type="caution">
    <text evidence="1">The sequence shown here is derived from an EMBL/GenBank/DDBJ whole genome shotgun (WGS) entry which is preliminary data.</text>
</comment>
<proteinExistence type="predicted"/>
<accession>A0AAV0AUX5</accession>
<evidence type="ECO:0000313" key="1">
    <source>
        <dbReference type="EMBL" id="CAH7672920.1"/>
    </source>
</evidence>
<keyword evidence="2" id="KW-1185">Reference proteome</keyword>
<organism evidence="1 2">
    <name type="scientific">Phakopsora pachyrhizi</name>
    <name type="common">Asian soybean rust disease fungus</name>
    <dbReference type="NCBI Taxonomy" id="170000"/>
    <lineage>
        <taxon>Eukaryota</taxon>
        <taxon>Fungi</taxon>
        <taxon>Dikarya</taxon>
        <taxon>Basidiomycota</taxon>
        <taxon>Pucciniomycotina</taxon>
        <taxon>Pucciniomycetes</taxon>
        <taxon>Pucciniales</taxon>
        <taxon>Phakopsoraceae</taxon>
        <taxon>Phakopsora</taxon>
    </lineage>
</organism>
<protein>
    <submittedName>
        <fullName evidence="1">Uncharacterized protein</fullName>
    </submittedName>
</protein>
<gene>
    <name evidence="1" type="ORF">PPACK8108_LOCUS7756</name>
</gene>
<sequence>MLRHLRYLPNNLLFIFYVYRDPFFHLLGWLLKSTCAIDELECKLSYQDMRFYLLPARFQMREESIITQQHKKDHSISPASAEWLGWNWSRYQETAKDSEEYRSNAGVMAEEQRKAHNEANLRDEQLMTSLASSAINLPSEKILYSRLATLNKDSFNSPVWKGRKCSWHSS</sequence>